<gene>
    <name evidence="1" type="ORF">ACHIPZ_06815</name>
</gene>
<evidence type="ECO:0000313" key="2">
    <source>
        <dbReference type="Proteomes" id="UP001609175"/>
    </source>
</evidence>
<dbReference type="PANTHER" id="PTHR43422:SF3">
    <property type="entry name" value="THIAMINE THIAZOLE SYNTHASE"/>
    <property type="match status" value="1"/>
</dbReference>
<dbReference type="InterPro" id="IPR036188">
    <property type="entry name" value="FAD/NAD-bd_sf"/>
</dbReference>
<dbReference type="Proteomes" id="UP001609175">
    <property type="component" value="Unassembled WGS sequence"/>
</dbReference>
<organism evidence="1 2">
    <name type="scientific">Antrihabitans spumae</name>
    <dbReference type="NCBI Taxonomy" id="3373370"/>
    <lineage>
        <taxon>Bacteria</taxon>
        <taxon>Bacillati</taxon>
        <taxon>Actinomycetota</taxon>
        <taxon>Actinomycetes</taxon>
        <taxon>Mycobacteriales</taxon>
        <taxon>Nocardiaceae</taxon>
        <taxon>Antrihabitans</taxon>
    </lineage>
</organism>
<dbReference type="RefSeq" id="WP_395113363.1">
    <property type="nucleotide sequence ID" value="NZ_JBIMSO010000032.1"/>
</dbReference>
<sequence>MAIGKRVVILGGSVAGLCAAGAVAPHFDEVIVLERDSLPADAQHRRGVPQSKHPHFMLNSGRRAIESLFPGYEAALLAAGGRMLNPSRDAAYCEAVGWAPRKSGSMTMVYGSRILIERVLRDMVRKLDNVTIREEVVVRGIETERGGTGSGRVTGVNFTDANGEQSISADLVVDALGRGSSVPAWLAAAGWAEPPVRSLDAKVAYSSLWYQLPPADERPDSWWWQHLAIMPNRAKGEHPEEFDYLVNFFPIEGDRAIACMGAWGLELPKKTDSFIAAAQRIRTPVFAAAMKECEQLSEVHLTRSTGNKWRRYDLMPTPPLGLVAIGDAICAFNPFYGQGMSSAARSAIILAERLRNTTELDTWFFRAFLGDQRKSLQVPWMLAVARDQGYDHATGTETASRLVRKVSAAMVWPVFNLITAAAREDDVVEEHFARVFNLDESMIDMAKNPRVIAGLIRYKVKLLLGRQKLPRSFDLQRDPPATDYTLGVA</sequence>
<reference evidence="1 2" key="1">
    <citation type="submission" date="2024-10" db="EMBL/GenBank/DDBJ databases">
        <authorList>
            <person name="Riesco R."/>
        </authorList>
    </citation>
    <scope>NUCLEOTIDE SEQUENCE [LARGE SCALE GENOMIC DNA]</scope>
    <source>
        <strain evidence="1 2">NCIMB 15449</strain>
    </source>
</reference>
<dbReference type="EMBL" id="JBIMSO010000032">
    <property type="protein sequence ID" value="MFH5207926.1"/>
    <property type="molecule type" value="Genomic_DNA"/>
</dbReference>
<name>A0ABW7JIX7_9NOCA</name>
<dbReference type="Gene3D" id="3.50.50.60">
    <property type="entry name" value="FAD/NAD(P)-binding domain"/>
    <property type="match status" value="1"/>
</dbReference>
<dbReference type="SUPFAM" id="SSF51905">
    <property type="entry name" value="FAD/NAD(P)-binding domain"/>
    <property type="match status" value="1"/>
</dbReference>
<comment type="caution">
    <text evidence="1">The sequence shown here is derived from an EMBL/GenBank/DDBJ whole genome shotgun (WGS) entry which is preliminary data.</text>
</comment>
<protein>
    <submittedName>
        <fullName evidence="1">FAD-dependent oxidoreductase</fullName>
    </submittedName>
</protein>
<dbReference type="PANTHER" id="PTHR43422">
    <property type="entry name" value="THIAMINE THIAZOLE SYNTHASE"/>
    <property type="match status" value="1"/>
</dbReference>
<proteinExistence type="predicted"/>
<evidence type="ECO:0000313" key="1">
    <source>
        <dbReference type="EMBL" id="MFH5207926.1"/>
    </source>
</evidence>
<accession>A0ABW7JIX7</accession>